<dbReference type="eggNOG" id="COG1696">
    <property type="taxonomic scope" value="Bacteria"/>
</dbReference>
<keyword evidence="6 7" id="KW-0472">Membrane</keyword>
<dbReference type="GO" id="GO:0016746">
    <property type="term" value="F:acyltransferase activity"/>
    <property type="evidence" value="ECO:0007669"/>
    <property type="project" value="UniProtKB-KW"/>
</dbReference>
<dbReference type="InterPro" id="IPR028362">
    <property type="entry name" value="AlgI"/>
</dbReference>
<dbReference type="Pfam" id="PF03062">
    <property type="entry name" value="MBOAT"/>
    <property type="match status" value="1"/>
</dbReference>
<evidence type="ECO:0000256" key="8">
    <source>
        <dbReference type="SAM" id="Phobius"/>
    </source>
</evidence>
<dbReference type="KEGG" id="lby:Lbys_1672"/>
<evidence type="ECO:0000256" key="4">
    <source>
        <dbReference type="ARBA" id="ARBA00022692"/>
    </source>
</evidence>
<feature type="transmembrane region" description="Helical" evidence="8">
    <location>
        <begin position="6"/>
        <end position="22"/>
    </location>
</feature>
<comment type="subcellular location">
    <subcellularLocation>
        <location evidence="1">Cell membrane</location>
        <topology evidence="1">Multi-pass membrane protein</topology>
    </subcellularLocation>
</comment>
<reference key="1">
    <citation type="submission" date="2010-11" db="EMBL/GenBank/DDBJ databases">
        <title>The complete genome of Leadbetterella byssophila DSM 17132.</title>
        <authorList>
            <consortium name="US DOE Joint Genome Institute (JGI-PGF)"/>
            <person name="Lucas S."/>
            <person name="Copeland A."/>
            <person name="Lapidus A."/>
            <person name="Glavina del Rio T."/>
            <person name="Dalin E."/>
            <person name="Tice H."/>
            <person name="Bruce D."/>
            <person name="Goodwin L."/>
            <person name="Pitluck S."/>
            <person name="Kyrpides N."/>
            <person name="Mavromatis K."/>
            <person name="Ivanova N."/>
            <person name="Teshima H."/>
            <person name="Brettin T."/>
            <person name="Detter J.C."/>
            <person name="Han C."/>
            <person name="Tapia R."/>
            <person name="Land M."/>
            <person name="Hauser L."/>
            <person name="Markowitz V."/>
            <person name="Cheng J.-F."/>
            <person name="Hugenholtz P."/>
            <person name="Woyke T."/>
            <person name="Wu D."/>
            <person name="Tindall B."/>
            <person name="Pomrenke H.G."/>
            <person name="Brambilla E."/>
            <person name="Klenk H.-P."/>
            <person name="Eisen J.A."/>
        </authorList>
    </citation>
    <scope>NUCLEOTIDE SEQUENCE [LARGE SCALE GENOMIC DNA]</scope>
    <source>
        <strain>DSM 17132</strain>
    </source>
</reference>
<dbReference type="PANTHER" id="PTHR13285:SF18">
    <property type="entry name" value="PROTEIN-CYSTEINE N-PALMITOYLTRANSFERASE RASP"/>
    <property type="match status" value="1"/>
</dbReference>
<protein>
    <submittedName>
        <fullName evidence="9">Membrane bound O-acyl transferase MBOAT family protein</fullName>
    </submittedName>
</protein>
<keyword evidence="10" id="KW-1185">Reference proteome</keyword>
<comment type="similarity">
    <text evidence="2 7">Belongs to the membrane-bound acyltransferase family.</text>
</comment>
<feature type="transmembrane region" description="Helical" evidence="8">
    <location>
        <begin position="48"/>
        <end position="64"/>
    </location>
</feature>
<evidence type="ECO:0000256" key="7">
    <source>
        <dbReference type="PIRNR" id="PIRNR016636"/>
    </source>
</evidence>
<evidence type="ECO:0000313" key="9">
    <source>
        <dbReference type="EMBL" id="ADQ17379.1"/>
    </source>
</evidence>
<name>E4RZF5_LEAB4</name>
<evidence type="ECO:0000256" key="1">
    <source>
        <dbReference type="ARBA" id="ARBA00004651"/>
    </source>
</evidence>
<keyword evidence="3 7" id="KW-1003">Cell membrane</keyword>
<evidence type="ECO:0000256" key="2">
    <source>
        <dbReference type="ARBA" id="ARBA00010323"/>
    </source>
</evidence>
<dbReference type="InterPro" id="IPR024194">
    <property type="entry name" value="Ac/AlaTfrase_AlgI/DltB"/>
</dbReference>
<gene>
    <name evidence="9" type="ordered locus">Lbys_1672</name>
</gene>
<dbReference type="STRING" id="649349.Lbys_1672"/>
<keyword evidence="7" id="KW-0012">Acyltransferase</keyword>
<dbReference type="InterPro" id="IPR004299">
    <property type="entry name" value="MBOAT_fam"/>
</dbReference>
<feature type="transmembrane region" description="Helical" evidence="8">
    <location>
        <begin position="76"/>
        <end position="95"/>
    </location>
</feature>
<evidence type="ECO:0000256" key="5">
    <source>
        <dbReference type="ARBA" id="ARBA00022989"/>
    </source>
</evidence>
<dbReference type="PANTHER" id="PTHR13285">
    <property type="entry name" value="ACYLTRANSFERASE"/>
    <property type="match status" value="1"/>
</dbReference>
<dbReference type="GO" id="GO:0005886">
    <property type="term" value="C:plasma membrane"/>
    <property type="evidence" value="ECO:0007669"/>
    <property type="project" value="UniProtKB-SubCell"/>
</dbReference>
<evidence type="ECO:0000313" key="10">
    <source>
        <dbReference type="Proteomes" id="UP000007435"/>
    </source>
</evidence>
<organism evidence="9 10">
    <name type="scientific">Leadbetterella byssophila (strain DSM 17132 / JCM 16389 / KACC 11308 / NBRC 106382 / 4M15)</name>
    <dbReference type="NCBI Taxonomy" id="649349"/>
    <lineage>
        <taxon>Bacteria</taxon>
        <taxon>Pseudomonadati</taxon>
        <taxon>Bacteroidota</taxon>
        <taxon>Cytophagia</taxon>
        <taxon>Cytophagales</taxon>
        <taxon>Leadbetterellaceae</taxon>
        <taxon>Leadbetterella</taxon>
    </lineage>
</organism>
<dbReference type="HOGENOM" id="CLU_025255_1_3_10"/>
<keyword evidence="5 8" id="KW-1133">Transmembrane helix</keyword>
<dbReference type="InterPro" id="IPR051085">
    <property type="entry name" value="MB_O-acyltransferase"/>
</dbReference>
<accession>E4RZF5</accession>
<dbReference type="PIRSF" id="PIRSF016636">
    <property type="entry name" value="AlgI_DltB"/>
    <property type="match status" value="1"/>
</dbReference>
<feature type="transmembrane region" description="Helical" evidence="8">
    <location>
        <begin position="451"/>
        <end position="473"/>
    </location>
</feature>
<dbReference type="Proteomes" id="UP000007435">
    <property type="component" value="Chromosome"/>
</dbReference>
<dbReference type="RefSeq" id="WP_013408428.1">
    <property type="nucleotide sequence ID" value="NC_014655.1"/>
</dbReference>
<dbReference type="AlphaFoldDB" id="E4RZF5"/>
<reference evidence="9 10" key="2">
    <citation type="journal article" date="2011" name="Stand. Genomic Sci.">
        <title>Complete genome sequence of Leadbetterella byssophila type strain (4M15).</title>
        <authorList>
            <person name="Abt B."/>
            <person name="Teshima H."/>
            <person name="Lucas S."/>
            <person name="Lapidus A."/>
            <person name="Del Rio T.G."/>
            <person name="Nolan M."/>
            <person name="Tice H."/>
            <person name="Cheng J.F."/>
            <person name="Pitluck S."/>
            <person name="Liolios K."/>
            <person name="Pagani I."/>
            <person name="Ivanova N."/>
            <person name="Mavromatis K."/>
            <person name="Pati A."/>
            <person name="Tapia R."/>
            <person name="Han C."/>
            <person name="Goodwin L."/>
            <person name="Chen A."/>
            <person name="Palaniappan K."/>
            <person name="Land M."/>
            <person name="Hauser L."/>
            <person name="Chang Y.J."/>
            <person name="Jeffries C.D."/>
            <person name="Rohde M."/>
            <person name="Goker M."/>
            <person name="Tindall B.J."/>
            <person name="Detter J.C."/>
            <person name="Woyke T."/>
            <person name="Bristow J."/>
            <person name="Eisen J.A."/>
            <person name="Markowitz V."/>
            <person name="Hugenholtz P."/>
            <person name="Klenk H.P."/>
            <person name="Kyrpides N.C."/>
        </authorList>
    </citation>
    <scope>NUCLEOTIDE SEQUENCE [LARGE SCALE GENOMIC DNA]</scope>
    <source>
        <strain evidence="10">DSM 17132 / JCM 16389 / KACC 11308 / NBRC 106382 / 4M15</strain>
    </source>
</reference>
<feature type="transmembrane region" description="Helical" evidence="8">
    <location>
        <begin position="307"/>
        <end position="324"/>
    </location>
</feature>
<proteinExistence type="inferred from homology"/>
<sequence>MVFSSFEFFLFFPIVTFLYFTIPHKYRWLLLLISSCVFYAFFKWEYILILFFTIVVDYFAAIWIDKSQGKQRKWALAISLIANIGVLALFKYYYFLIDNLNSVTFRINGTTYQPLWHFILPIGLSFHTFQAMSYTIEVYRGHQKVERNFGIYALYVMFYPQLVAGPIERPQNILHQFYEKFEFDQARVVSGLRLMLWGFFKKMVVADNFATYSDTVFNNVHQYQGLPLIVAILFYSVQIYCDFSGYSDIAIGSARVMGFKLMTNFKRPYFSKSIAEFWKRWHISLSTWFRDYLYIPLGGSRVAIPRYYLNIFIVFMVSGLWHGASWNFVIWGALHGIYQIVGHFTKDIQQKIFQPLGKLGGILENWITVALAVFAWIFFRAATFQDAKYFATHLFSKSTHSLNEIIQIITPNNLVTLAIGFSILYLVDRKQEQTNVGAWVDTLPKWQRWGIYYFFTFAILTFGYFGAVQFIYFQF</sequence>
<feature type="transmembrane region" description="Helical" evidence="8">
    <location>
        <begin position="405"/>
        <end position="427"/>
    </location>
</feature>
<keyword evidence="4 8" id="KW-0812">Transmembrane</keyword>
<feature type="transmembrane region" description="Helical" evidence="8">
    <location>
        <begin position="115"/>
        <end position="136"/>
    </location>
</feature>
<dbReference type="OrthoDB" id="9805788at2"/>
<dbReference type="GO" id="GO:0042121">
    <property type="term" value="P:alginic acid biosynthetic process"/>
    <property type="evidence" value="ECO:0007669"/>
    <property type="project" value="InterPro"/>
</dbReference>
<evidence type="ECO:0000256" key="6">
    <source>
        <dbReference type="ARBA" id="ARBA00023136"/>
    </source>
</evidence>
<feature type="transmembrane region" description="Helical" evidence="8">
    <location>
        <begin position="366"/>
        <end position="384"/>
    </location>
</feature>
<dbReference type="PIRSF" id="PIRSF500217">
    <property type="entry name" value="AlgI"/>
    <property type="match status" value="1"/>
</dbReference>
<keyword evidence="7 9" id="KW-0808">Transferase</keyword>
<dbReference type="EMBL" id="CP002305">
    <property type="protein sequence ID" value="ADQ17379.1"/>
    <property type="molecule type" value="Genomic_DNA"/>
</dbReference>
<evidence type="ECO:0000256" key="3">
    <source>
        <dbReference type="ARBA" id="ARBA00022475"/>
    </source>
</evidence>